<protein>
    <recommendedName>
        <fullName evidence="3">EF-hand domain-containing protein</fullName>
    </recommendedName>
</protein>
<dbReference type="AlphaFoldDB" id="A0ABD1MXJ1"/>
<sequence>MTLPVPLFRHRPIRYNTLYLFFIRAQLKSIVAKESHWISPASSIPREPFKVIDKGSTGLVSVANLHHILSNIDEKLQPVRGQRRLQW</sequence>
<name>A0ABD1MXJ1_9FABA</name>
<proteinExistence type="predicted"/>
<gene>
    <name evidence="1" type="ORF">Fmac_008068</name>
</gene>
<organism evidence="1 2">
    <name type="scientific">Flemingia macrophylla</name>
    <dbReference type="NCBI Taxonomy" id="520843"/>
    <lineage>
        <taxon>Eukaryota</taxon>
        <taxon>Viridiplantae</taxon>
        <taxon>Streptophyta</taxon>
        <taxon>Embryophyta</taxon>
        <taxon>Tracheophyta</taxon>
        <taxon>Spermatophyta</taxon>
        <taxon>Magnoliopsida</taxon>
        <taxon>eudicotyledons</taxon>
        <taxon>Gunneridae</taxon>
        <taxon>Pentapetalae</taxon>
        <taxon>rosids</taxon>
        <taxon>fabids</taxon>
        <taxon>Fabales</taxon>
        <taxon>Fabaceae</taxon>
        <taxon>Papilionoideae</taxon>
        <taxon>50 kb inversion clade</taxon>
        <taxon>NPAAA clade</taxon>
        <taxon>indigoferoid/millettioid clade</taxon>
        <taxon>Phaseoleae</taxon>
        <taxon>Flemingia</taxon>
    </lineage>
</organism>
<comment type="caution">
    <text evidence="1">The sequence shown here is derived from an EMBL/GenBank/DDBJ whole genome shotgun (WGS) entry which is preliminary data.</text>
</comment>
<evidence type="ECO:0000313" key="2">
    <source>
        <dbReference type="Proteomes" id="UP001603857"/>
    </source>
</evidence>
<keyword evidence="2" id="KW-1185">Reference proteome</keyword>
<dbReference type="Proteomes" id="UP001603857">
    <property type="component" value="Unassembled WGS sequence"/>
</dbReference>
<evidence type="ECO:0008006" key="3">
    <source>
        <dbReference type="Google" id="ProtNLM"/>
    </source>
</evidence>
<dbReference type="EMBL" id="JBGMDY010000003">
    <property type="protein sequence ID" value="KAL2340128.1"/>
    <property type="molecule type" value="Genomic_DNA"/>
</dbReference>
<reference evidence="1 2" key="1">
    <citation type="submission" date="2024-08" db="EMBL/GenBank/DDBJ databases">
        <title>Insights into the chromosomal genome structure of Flemingia macrophylla.</title>
        <authorList>
            <person name="Ding Y."/>
            <person name="Zhao Y."/>
            <person name="Bi W."/>
            <person name="Wu M."/>
            <person name="Zhao G."/>
            <person name="Gong Y."/>
            <person name="Li W."/>
            <person name="Zhang P."/>
        </authorList>
    </citation>
    <scope>NUCLEOTIDE SEQUENCE [LARGE SCALE GENOMIC DNA]</scope>
    <source>
        <strain evidence="1">DYQJB</strain>
        <tissue evidence="1">Leaf</tissue>
    </source>
</reference>
<accession>A0ABD1MXJ1</accession>
<evidence type="ECO:0000313" key="1">
    <source>
        <dbReference type="EMBL" id="KAL2340128.1"/>
    </source>
</evidence>